<dbReference type="Gene3D" id="1.10.287.950">
    <property type="entry name" value="Methyl-accepting chemotaxis protein"/>
    <property type="match status" value="1"/>
</dbReference>
<name>A0A068SX22_NEOGA</name>
<dbReference type="PATRIC" id="fig|1028800.3.peg.4248"/>
<evidence type="ECO:0000313" key="1">
    <source>
        <dbReference type="EMBL" id="CDN50336.1"/>
    </source>
</evidence>
<dbReference type="EMBL" id="HG938353">
    <property type="protein sequence ID" value="CDN50336.1"/>
    <property type="molecule type" value="Genomic_DNA"/>
</dbReference>
<dbReference type="RefSeq" id="WP_051909549.1">
    <property type="nucleotide sequence ID" value="NZ_HG938353.1"/>
</dbReference>
<reference evidence="2" key="1">
    <citation type="journal article" date="2014" name="BMC Genomics">
        <title>Genome sequencing of two Neorhizobium galegae strains reveals a noeT gene responsible for the unusual acetylation of the nodulation factors.</title>
        <authorList>
            <person name="Osterman J."/>
            <person name="Marsh J."/>
            <person name="Laine P.K."/>
            <person name="Zeng Z."/>
            <person name="Alatalo E."/>
            <person name="Sullivan J.T."/>
            <person name="Young J.P."/>
            <person name="Thomas-Oates J."/>
            <person name="Paulin L."/>
            <person name="Lindstrom K."/>
        </authorList>
    </citation>
    <scope>NUCLEOTIDE SEQUENCE [LARGE SCALE GENOMIC DNA]</scope>
    <source>
        <strain evidence="2">HAMBI 540</strain>
    </source>
</reference>
<sequence length="577" mass="62321">MAVRASIFDIVSSSTGVLAFVDRMETARSRIEERFLDGGAALLSILDVLNKLINSLDQLTGSLDEGTANATMAELKSTVERLSHLTRLESGRQVGFQEIASAERKLRPQIEEMQETLRYLRTFAVTAKITGAGIADFAGFAEEILARIQEGSRQVNDLAGKLSTLGHGLGPVMVKGKAILASYDQTVPQIVVGLSNGAAEIGKHRKLLVERAARVRTVASGIQSKLASTLSAMQVGDITRQRIEHCQSSLRILSDYLESPAAARLTGDQRESLSLIIRKLVSLQLNQSISDFDRDTAKIVAIVASFRSDLSQIEALRATMTDADSGDNDNAIRQLESGVTAARGAVREIEEVAHHAGELSRSTSDTVRELLDGISIVKVVRTDIHYMALNTNLRCGKIGEEGRAINVVTAELRNFAAVLDETAEKILIELQTLEIAANKLTSVHGEESEQSLDQRLENALENIRAVGDRMDAQMLALGDQSRTAVGEMDISLARLNFNAELGEVLRACADEMALDDDVFEAPGLEEALAEVGGRIARLYTMVTERELHAAVLGTAPPMVAAAAATTMSDEDIDDALF</sequence>
<gene>
    <name evidence="1" type="ORF">RG540_CH41930</name>
</gene>
<accession>A0A068SX22</accession>
<dbReference type="HOGENOM" id="CLU_030861_1_0_5"/>
<dbReference type="AlphaFoldDB" id="A0A068SX22"/>
<dbReference type="OrthoDB" id="9816265at2"/>
<keyword evidence="2" id="KW-1185">Reference proteome</keyword>
<organism evidence="1 2">
    <name type="scientific">Neorhizobium galegae bv. orientalis str. HAMBI 540</name>
    <dbReference type="NCBI Taxonomy" id="1028800"/>
    <lineage>
        <taxon>Bacteria</taxon>
        <taxon>Pseudomonadati</taxon>
        <taxon>Pseudomonadota</taxon>
        <taxon>Alphaproteobacteria</taxon>
        <taxon>Hyphomicrobiales</taxon>
        <taxon>Rhizobiaceae</taxon>
        <taxon>Rhizobium/Agrobacterium group</taxon>
        <taxon>Neorhizobium</taxon>
    </lineage>
</organism>
<dbReference type="KEGG" id="ngg:RG540_CH41930"/>
<dbReference type="SUPFAM" id="SSF58104">
    <property type="entry name" value="Methyl-accepting chemotaxis protein (MCP) signaling domain"/>
    <property type="match status" value="1"/>
</dbReference>
<protein>
    <submittedName>
        <fullName evidence="1">Methyl-accepting chemotaxis sensory transducer</fullName>
    </submittedName>
</protein>
<evidence type="ECO:0000313" key="2">
    <source>
        <dbReference type="Proteomes" id="UP000028181"/>
    </source>
</evidence>
<proteinExistence type="predicted"/>
<dbReference type="Proteomes" id="UP000028181">
    <property type="component" value="Chromosome I"/>
</dbReference>
<dbReference type="GeneID" id="24258379"/>
<dbReference type="eggNOG" id="COG0840">
    <property type="taxonomic scope" value="Bacteria"/>
</dbReference>